<comment type="function">
    <text evidence="9">PPIases accelerate the folding of proteins. It catalyzes the cis-trans isomerization of proline imidic peptide bonds in oligopeptides.</text>
</comment>
<dbReference type="GO" id="GO:0008160">
    <property type="term" value="F:protein tyrosine phosphatase activator activity"/>
    <property type="evidence" value="ECO:0007669"/>
    <property type="project" value="TreeGrafter"/>
</dbReference>
<evidence type="ECO:0000313" key="12">
    <source>
        <dbReference type="Proteomes" id="UP000013776"/>
    </source>
</evidence>
<dbReference type="STRING" id="1097556.R4XK94"/>
<dbReference type="Proteomes" id="UP000013776">
    <property type="component" value="Unassembled WGS sequence"/>
</dbReference>
<evidence type="ECO:0000256" key="8">
    <source>
        <dbReference type="ARBA" id="ARBA00023242"/>
    </source>
</evidence>
<dbReference type="GO" id="GO:0007052">
    <property type="term" value="P:mitotic spindle organization"/>
    <property type="evidence" value="ECO:0007669"/>
    <property type="project" value="TreeGrafter"/>
</dbReference>
<gene>
    <name evidence="11" type="ORF">TAPDE_004056</name>
</gene>
<dbReference type="GO" id="GO:0000159">
    <property type="term" value="C:protein phosphatase type 2A complex"/>
    <property type="evidence" value="ECO:0007669"/>
    <property type="project" value="TreeGrafter"/>
</dbReference>
<reference evidence="11 12" key="1">
    <citation type="journal article" date="2013" name="MBio">
        <title>Genome sequencing of the plant pathogen Taphrina deformans, the causal agent of peach leaf curl.</title>
        <authorList>
            <person name="Cisse O.H."/>
            <person name="Almeida J.M.G.C.F."/>
            <person name="Fonseca A."/>
            <person name="Kumar A.A."/>
            <person name="Salojaervi J."/>
            <person name="Overmyer K."/>
            <person name="Hauser P.M."/>
            <person name="Pagni M."/>
        </authorList>
    </citation>
    <scope>NUCLEOTIDE SEQUENCE [LARGE SCALE GENOMIC DNA]</scope>
    <source>
        <strain evidence="12">PYCC 5710 / ATCC 11124 / CBS 356.35 / IMI 108563 / JCM 9778 / NBRC 8474</strain>
    </source>
</reference>
<dbReference type="OrthoDB" id="16120at2759"/>
<name>R4XK94_TAPDE</name>
<feature type="compositionally biased region" description="Low complexity" evidence="10">
    <location>
        <begin position="399"/>
        <end position="416"/>
    </location>
</feature>
<keyword evidence="7 9" id="KW-0413">Isomerase</keyword>
<evidence type="ECO:0000256" key="7">
    <source>
        <dbReference type="ARBA" id="ARBA00023235"/>
    </source>
</evidence>
<dbReference type="EMBL" id="CAHR02000173">
    <property type="protein sequence ID" value="CCG83739.1"/>
    <property type="molecule type" value="Genomic_DNA"/>
</dbReference>
<evidence type="ECO:0000256" key="4">
    <source>
        <dbReference type="ARBA" id="ARBA00011019"/>
    </source>
</evidence>
<comment type="catalytic activity">
    <reaction evidence="1 9">
        <text>[protein]-peptidylproline (omega=180) = [protein]-peptidylproline (omega=0)</text>
        <dbReference type="Rhea" id="RHEA:16237"/>
        <dbReference type="Rhea" id="RHEA-COMP:10747"/>
        <dbReference type="Rhea" id="RHEA-COMP:10748"/>
        <dbReference type="ChEBI" id="CHEBI:83833"/>
        <dbReference type="ChEBI" id="CHEBI:83834"/>
        <dbReference type="EC" id="5.2.1.8"/>
    </reaction>
</comment>
<dbReference type="Gene3D" id="1.20.120.1150">
    <property type="match status" value="1"/>
</dbReference>
<dbReference type="eggNOG" id="KOG2867">
    <property type="taxonomic scope" value="Eukaryota"/>
</dbReference>
<dbReference type="VEuPathDB" id="FungiDB:TAPDE_004056"/>
<dbReference type="SUPFAM" id="SSF140984">
    <property type="entry name" value="PTPA-like"/>
    <property type="match status" value="1"/>
</dbReference>
<keyword evidence="5 9" id="KW-0963">Cytoplasm</keyword>
<evidence type="ECO:0000256" key="1">
    <source>
        <dbReference type="ARBA" id="ARBA00000971"/>
    </source>
</evidence>
<sequence>MPQQLDFPPIDASTSFSEPAKRINSEEDVVTFRSSTAYARITAFLGFLGDAAVDTTLMRPLPPSSSSSSSSSSSATITGVLDVLDECVSWIDRCPPHTGARRFGNLAFREWHAVLNDRATDLMERVVPEDRHASVRELVPYFTGSFGSGQRLDYGTGHELSFLAFCCALFQLRALEVSSEEDARGIVLLVYPRYLQLIQRLIVTYTLEPAGSHGVWGLDDHFALPYLLGAAQLSHLDPAAFPTPASVTSKRDVEEYRSQNLYYNAIGFINDVKKGPFWEHSPMLYDISGVNEWSKIATGMRKMYRVEVLGKFPVVQHFPFGTAFFPFTPMQDQGQGRGAVAELGDIQARTKTLHVSQMAKEPVDRDADTPVPDGQPTATRKAQVVHRAPASAQPQDGTAAPWASASASASRHSAGADTMGPAGIRPARGAMPPPSITPTRPTRPAQTSAETEEEEGERANVDGLEEGLGVDGAPGTKAPFQQARTIHPAVLESMRRRGEPTSS</sequence>
<keyword evidence="6 9" id="KW-0697">Rotamase</keyword>
<dbReference type="Pfam" id="PF03095">
    <property type="entry name" value="PTPA"/>
    <property type="match status" value="1"/>
</dbReference>
<dbReference type="PANTHER" id="PTHR10012:SF3">
    <property type="entry name" value="SERINE_THREONINE-PROTEIN PHOSPHATASE 2A ACTIVATOR 1"/>
    <property type="match status" value="1"/>
</dbReference>
<feature type="region of interest" description="Disordered" evidence="10">
    <location>
        <begin position="354"/>
        <end position="484"/>
    </location>
</feature>
<evidence type="ECO:0000256" key="3">
    <source>
        <dbReference type="ARBA" id="ARBA00004496"/>
    </source>
</evidence>
<dbReference type="FunFam" id="1.20.120.1150:FF:000002">
    <property type="entry name" value="Serine/threonine-protein phosphatase 2A activator"/>
    <property type="match status" value="1"/>
</dbReference>
<evidence type="ECO:0000256" key="5">
    <source>
        <dbReference type="ARBA" id="ARBA00022490"/>
    </source>
</evidence>
<comment type="caution">
    <text evidence="11">The sequence shown here is derived from an EMBL/GenBank/DDBJ whole genome shotgun (WGS) entry which is preliminary data.</text>
</comment>
<evidence type="ECO:0000256" key="6">
    <source>
        <dbReference type="ARBA" id="ARBA00023110"/>
    </source>
</evidence>
<dbReference type="GO" id="GO:0005737">
    <property type="term" value="C:cytoplasm"/>
    <property type="evidence" value="ECO:0007669"/>
    <property type="project" value="UniProtKB-SubCell"/>
</dbReference>
<protein>
    <recommendedName>
        <fullName evidence="9">Serine/threonine-protein phosphatase 2A activator</fullName>
        <ecNumber evidence="9">5.2.1.8</ecNumber>
    </recommendedName>
    <alternativeName>
        <fullName evidence="9">Phosphotyrosyl phosphatase activator</fullName>
    </alternativeName>
</protein>
<comment type="similarity">
    <text evidence="4 9">Belongs to the PTPA-type PPIase family.</text>
</comment>
<accession>R4XK94</accession>
<evidence type="ECO:0000256" key="2">
    <source>
        <dbReference type="ARBA" id="ARBA00004123"/>
    </source>
</evidence>
<keyword evidence="12" id="KW-1185">Reference proteome</keyword>
<keyword evidence="8" id="KW-0539">Nucleus</keyword>
<dbReference type="InterPro" id="IPR043170">
    <property type="entry name" value="PTPA_C_lid"/>
</dbReference>
<organism evidence="11 12">
    <name type="scientific">Taphrina deformans (strain PYCC 5710 / ATCC 11124 / CBS 356.35 / IMI 108563 / JCM 9778 / NBRC 8474)</name>
    <name type="common">Peach leaf curl fungus</name>
    <name type="synonym">Lalaria deformans</name>
    <dbReference type="NCBI Taxonomy" id="1097556"/>
    <lineage>
        <taxon>Eukaryota</taxon>
        <taxon>Fungi</taxon>
        <taxon>Dikarya</taxon>
        <taxon>Ascomycota</taxon>
        <taxon>Taphrinomycotina</taxon>
        <taxon>Taphrinomycetes</taxon>
        <taxon>Taphrinales</taxon>
        <taxon>Taphrinaceae</taxon>
        <taxon>Taphrina</taxon>
    </lineage>
</organism>
<proteinExistence type="inferred from homology"/>
<dbReference type="InterPro" id="IPR004327">
    <property type="entry name" value="Phstyr_phstse_ac"/>
</dbReference>
<dbReference type="PANTHER" id="PTHR10012">
    <property type="entry name" value="SERINE/THREONINE-PROTEIN PHOSPHATASE 2A REGULATORY SUBUNIT B"/>
    <property type="match status" value="1"/>
</dbReference>
<dbReference type="CDD" id="cd04087">
    <property type="entry name" value="PTPA"/>
    <property type="match status" value="1"/>
</dbReference>
<dbReference type="InterPro" id="IPR037218">
    <property type="entry name" value="PTPA_sf"/>
</dbReference>
<dbReference type="GO" id="GO:0005634">
    <property type="term" value="C:nucleus"/>
    <property type="evidence" value="ECO:0007669"/>
    <property type="project" value="UniProtKB-SubCell"/>
</dbReference>
<dbReference type="EC" id="5.2.1.8" evidence="9"/>
<evidence type="ECO:0000313" key="11">
    <source>
        <dbReference type="EMBL" id="CCG83739.1"/>
    </source>
</evidence>
<dbReference type="GO" id="GO:0003755">
    <property type="term" value="F:peptidyl-prolyl cis-trans isomerase activity"/>
    <property type="evidence" value="ECO:0007669"/>
    <property type="project" value="UniProtKB-KW"/>
</dbReference>
<comment type="subcellular location">
    <subcellularLocation>
        <location evidence="3 9">Cytoplasm</location>
    </subcellularLocation>
    <subcellularLocation>
        <location evidence="2">Nucleus</location>
    </subcellularLocation>
</comment>
<evidence type="ECO:0000256" key="10">
    <source>
        <dbReference type="SAM" id="MobiDB-lite"/>
    </source>
</evidence>
<evidence type="ECO:0000256" key="9">
    <source>
        <dbReference type="RuleBase" id="RU361210"/>
    </source>
</evidence>
<dbReference type="AlphaFoldDB" id="R4XK94"/>